<dbReference type="EMBL" id="KZ826334">
    <property type="protein sequence ID" value="PYI08477.1"/>
    <property type="molecule type" value="Genomic_DNA"/>
</dbReference>
<proteinExistence type="predicted"/>
<dbReference type="AlphaFoldDB" id="A0A319EE59"/>
<dbReference type="VEuPathDB" id="FungiDB:BO78DRAFT_72841"/>
<protein>
    <submittedName>
        <fullName evidence="1">Uncharacterized protein</fullName>
    </submittedName>
</protein>
<evidence type="ECO:0000313" key="2">
    <source>
        <dbReference type="Proteomes" id="UP000248423"/>
    </source>
</evidence>
<sequence>MFPDCLCLPFLFCVETHTLLPPPFPSLFPLSFFLLPFWSFDFGSRSFLFVAVPSLRWCWRLTTASDVGLATRFNITDYIRPAAAVVVCSFVLRSIHTYRYIHTYTHTYLRTEFQVSPFPHPCVCG</sequence>
<gene>
    <name evidence="1" type="ORF">BO78DRAFT_72841</name>
</gene>
<organism evidence="1 2">
    <name type="scientific">Aspergillus sclerotiicarbonarius (strain CBS 121057 / IBT 28362)</name>
    <dbReference type="NCBI Taxonomy" id="1448318"/>
    <lineage>
        <taxon>Eukaryota</taxon>
        <taxon>Fungi</taxon>
        <taxon>Dikarya</taxon>
        <taxon>Ascomycota</taxon>
        <taxon>Pezizomycotina</taxon>
        <taxon>Eurotiomycetes</taxon>
        <taxon>Eurotiomycetidae</taxon>
        <taxon>Eurotiales</taxon>
        <taxon>Aspergillaceae</taxon>
        <taxon>Aspergillus</taxon>
        <taxon>Aspergillus subgen. Circumdati</taxon>
    </lineage>
</organism>
<evidence type="ECO:0000313" key="1">
    <source>
        <dbReference type="EMBL" id="PYI08477.1"/>
    </source>
</evidence>
<name>A0A319EE59_ASPSB</name>
<keyword evidence="2" id="KW-1185">Reference proteome</keyword>
<accession>A0A319EE59</accession>
<dbReference type="Proteomes" id="UP000248423">
    <property type="component" value="Unassembled WGS sequence"/>
</dbReference>
<reference evidence="1 2" key="1">
    <citation type="submission" date="2018-02" db="EMBL/GenBank/DDBJ databases">
        <title>The genomes of Aspergillus section Nigri reveals drivers in fungal speciation.</title>
        <authorList>
            <consortium name="DOE Joint Genome Institute"/>
            <person name="Vesth T.C."/>
            <person name="Nybo J."/>
            <person name="Theobald S."/>
            <person name="Brandl J."/>
            <person name="Frisvad J.C."/>
            <person name="Nielsen K.F."/>
            <person name="Lyhne E.K."/>
            <person name="Kogle M.E."/>
            <person name="Kuo A."/>
            <person name="Riley R."/>
            <person name="Clum A."/>
            <person name="Nolan M."/>
            <person name="Lipzen A."/>
            <person name="Salamov A."/>
            <person name="Henrissat B."/>
            <person name="Wiebenga A."/>
            <person name="De vries R.P."/>
            <person name="Grigoriev I.V."/>
            <person name="Mortensen U.H."/>
            <person name="Andersen M.R."/>
            <person name="Baker S.E."/>
        </authorList>
    </citation>
    <scope>NUCLEOTIDE SEQUENCE [LARGE SCALE GENOMIC DNA]</scope>
    <source>
        <strain evidence="1 2">CBS 121057</strain>
    </source>
</reference>